<keyword evidence="3" id="KW-1185">Reference proteome</keyword>
<evidence type="ECO:0000256" key="1">
    <source>
        <dbReference type="SAM" id="Phobius"/>
    </source>
</evidence>
<feature type="transmembrane region" description="Helical" evidence="1">
    <location>
        <begin position="327"/>
        <end position="347"/>
    </location>
</feature>
<feature type="transmembrane region" description="Helical" evidence="1">
    <location>
        <begin position="21"/>
        <end position="43"/>
    </location>
</feature>
<accession>X6M9S4</accession>
<protein>
    <submittedName>
        <fullName evidence="2">Uncharacterized protein</fullName>
    </submittedName>
</protein>
<dbReference type="AlphaFoldDB" id="X6M9S4"/>
<dbReference type="EMBL" id="ASPP01023917">
    <property type="protein sequence ID" value="ETO09765.1"/>
    <property type="molecule type" value="Genomic_DNA"/>
</dbReference>
<feature type="transmembrane region" description="Helical" evidence="1">
    <location>
        <begin position="508"/>
        <end position="531"/>
    </location>
</feature>
<comment type="caution">
    <text evidence="2">The sequence shown here is derived from an EMBL/GenBank/DDBJ whole genome shotgun (WGS) entry which is preliminary data.</text>
</comment>
<sequence>MFSILKQEKKCCEDVWRRLWSYLKILCSGIFFATSVSTVYTFLSTVDEVKVLHYENDQNVYDGIICIPEGTTTTRYCNNMAQEMALLAQSGMSLYNNSENGMTPESEVALYSSWNCYELAKLREHGRTLLNFSEMNNFWILILVFTPLYSIFAILHDCALLFLNGGGDFTWSRIMREGKYPHILRNPIPYIAYPIAWVSEYCSKSYLCPVQFISLLVLILISIAGLLVWLLVFLVYTLILICLSVLDTVCRCNGSTDQFVLIVSSWATAFLRGLVSYIAAIGLTLGYLLQQRLNTNGWDKAAYGFEQQASCDCTCNFYLKLGDLSSYLLMAAILVITNLLFLAGWVADGVIRNQHFYLVKYDIPVRIATRQREDDPALSIIEYMDYIRGDEAGAEMVIRDPEEDETNLDIAHCFTRATSVPQIEVLERVSITLQKRFSISEPLHTTPSHDDQVTSNVCNFNIDRNKDSNEVSRRTFFTFSFFFCGIVGLSCSFSEFSEVDNYKQSWVAVLYLCLLILFIIITIYGGCLMCIKTPELTSILCISWALIVSIFCIAIANISKLL</sequence>
<proteinExistence type="predicted"/>
<keyword evidence="1" id="KW-1133">Transmembrane helix</keyword>
<feature type="transmembrane region" description="Helical" evidence="1">
    <location>
        <begin position="213"/>
        <end position="246"/>
    </location>
</feature>
<feature type="transmembrane region" description="Helical" evidence="1">
    <location>
        <begin position="183"/>
        <end position="201"/>
    </location>
</feature>
<dbReference type="Proteomes" id="UP000023152">
    <property type="component" value="Unassembled WGS sequence"/>
</dbReference>
<feature type="transmembrane region" description="Helical" evidence="1">
    <location>
        <begin position="258"/>
        <end position="289"/>
    </location>
</feature>
<feature type="transmembrane region" description="Helical" evidence="1">
    <location>
        <begin position="538"/>
        <end position="558"/>
    </location>
</feature>
<keyword evidence="1" id="KW-0472">Membrane</keyword>
<reference evidence="2 3" key="1">
    <citation type="journal article" date="2013" name="Curr. Biol.">
        <title>The Genome of the Foraminiferan Reticulomyxa filosa.</title>
        <authorList>
            <person name="Glockner G."/>
            <person name="Hulsmann N."/>
            <person name="Schleicher M."/>
            <person name="Noegel A.A."/>
            <person name="Eichinger L."/>
            <person name="Gallinger C."/>
            <person name="Pawlowski J."/>
            <person name="Sierra R."/>
            <person name="Euteneuer U."/>
            <person name="Pillet L."/>
            <person name="Moustafa A."/>
            <person name="Platzer M."/>
            <person name="Groth M."/>
            <person name="Szafranski K."/>
            <person name="Schliwa M."/>
        </authorList>
    </citation>
    <scope>NUCLEOTIDE SEQUENCE [LARGE SCALE GENOMIC DNA]</scope>
</reference>
<keyword evidence="1" id="KW-0812">Transmembrane</keyword>
<evidence type="ECO:0000313" key="2">
    <source>
        <dbReference type="EMBL" id="ETO09765.1"/>
    </source>
</evidence>
<gene>
    <name evidence="2" type="ORF">RFI_27613</name>
</gene>
<feature type="transmembrane region" description="Helical" evidence="1">
    <location>
        <begin position="138"/>
        <end position="163"/>
    </location>
</feature>
<organism evidence="2 3">
    <name type="scientific">Reticulomyxa filosa</name>
    <dbReference type="NCBI Taxonomy" id="46433"/>
    <lineage>
        <taxon>Eukaryota</taxon>
        <taxon>Sar</taxon>
        <taxon>Rhizaria</taxon>
        <taxon>Retaria</taxon>
        <taxon>Foraminifera</taxon>
        <taxon>Monothalamids</taxon>
        <taxon>Reticulomyxidae</taxon>
        <taxon>Reticulomyxa</taxon>
    </lineage>
</organism>
<name>X6M9S4_RETFI</name>
<evidence type="ECO:0000313" key="3">
    <source>
        <dbReference type="Proteomes" id="UP000023152"/>
    </source>
</evidence>
<feature type="transmembrane region" description="Helical" evidence="1">
    <location>
        <begin position="476"/>
        <end position="496"/>
    </location>
</feature>